<dbReference type="InterPro" id="IPR011768">
    <property type="entry name" value="Transl_elongation_fac_P"/>
</dbReference>
<dbReference type="Pfam" id="PF09285">
    <property type="entry name" value="Elong-fact-P_C"/>
    <property type="match status" value="1"/>
</dbReference>
<evidence type="ECO:0000259" key="11">
    <source>
        <dbReference type="SMART" id="SM00841"/>
    </source>
</evidence>
<dbReference type="InterPro" id="IPR013852">
    <property type="entry name" value="Transl_elong_P/YeiP_CS"/>
</dbReference>
<reference evidence="14" key="1">
    <citation type="submission" date="2018-12" db="EMBL/GenBank/DDBJ databases">
        <title>Tengunoibacter tsumagoiensis gen. nov., sp. nov., Dictyobacter kobayashii sp. nov., D. alpinus sp. nov., and D. joshuensis sp. nov. and description of Dictyobacteraceae fam. nov. within the order Ktedonobacterales isolated from Tengu-no-mugimeshi.</title>
        <authorList>
            <person name="Wang C.M."/>
            <person name="Zheng Y."/>
            <person name="Sakai Y."/>
            <person name="Toyoda A."/>
            <person name="Minakuchi Y."/>
            <person name="Abe K."/>
            <person name="Yokota A."/>
            <person name="Yabe S."/>
        </authorList>
    </citation>
    <scope>NUCLEOTIDE SEQUENCE [LARGE SCALE GENOMIC DNA]</scope>
    <source>
        <strain evidence="14">Uno3</strain>
    </source>
</reference>
<dbReference type="FunFam" id="2.40.50.140:FF:000009">
    <property type="entry name" value="Elongation factor P"/>
    <property type="match status" value="1"/>
</dbReference>
<dbReference type="EMBL" id="BIFR01000001">
    <property type="protein sequence ID" value="GCE11727.1"/>
    <property type="molecule type" value="Genomic_DNA"/>
</dbReference>
<evidence type="ECO:0000313" key="13">
    <source>
        <dbReference type="EMBL" id="GCE11727.1"/>
    </source>
</evidence>
<dbReference type="SMART" id="SM01185">
    <property type="entry name" value="EFP"/>
    <property type="match status" value="1"/>
</dbReference>
<dbReference type="RefSeq" id="WP_126579407.1">
    <property type="nucleotide sequence ID" value="NZ_BIFR01000001.1"/>
</dbReference>
<evidence type="ECO:0000259" key="12">
    <source>
        <dbReference type="SMART" id="SM01185"/>
    </source>
</evidence>
<evidence type="ECO:0000256" key="9">
    <source>
        <dbReference type="NCBIfam" id="TIGR00038"/>
    </source>
</evidence>
<accession>A0A401ZY07</accession>
<evidence type="ECO:0000256" key="4">
    <source>
        <dbReference type="ARBA" id="ARBA00022490"/>
    </source>
</evidence>
<dbReference type="GO" id="GO:0005829">
    <property type="term" value="C:cytosol"/>
    <property type="evidence" value="ECO:0007669"/>
    <property type="project" value="UniProtKB-ARBA"/>
</dbReference>
<protein>
    <recommendedName>
        <fullName evidence="8 9">Elongation factor P</fullName>
        <shortName evidence="8">EF-P</shortName>
    </recommendedName>
</protein>
<dbReference type="UniPathway" id="UPA00345"/>
<proteinExistence type="inferred from homology"/>
<evidence type="ECO:0000256" key="8">
    <source>
        <dbReference type="HAMAP-Rule" id="MF_00141"/>
    </source>
</evidence>
<evidence type="ECO:0000256" key="2">
    <source>
        <dbReference type="ARBA" id="ARBA00004815"/>
    </source>
</evidence>
<evidence type="ECO:0000256" key="5">
    <source>
        <dbReference type="ARBA" id="ARBA00022768"/>
    </source>
</evidence>
<dbReference type="InterPro" id="IPR015365">
    <property type="entry name" value="Elong-fact-P_C"/>
</dbReference>
<dbReference type="Pfam" id="PF08207">
    <property type="entry name" value="EFP_N"/>
    <property type="match status" value="1"/>
</dbReference>
<dbReference type="PROSITE" id="PS01275">
    <property type="entry name" value="EFP"/>
    <property type="match status" value="1"/>
</dbReference>
<dbReference type="NCBIfam" id="TIGR00038">
    <property type="entry name" value="efp"/>
    <property type="match status" value="1"/>
</dbReference>
<dbReference type="InterPro" id="IPR013185">
    <property type="entry name" value="Transl_elong_KOW-like"/>
</dbReference>
<dbReference type="InterPro" id="IPR014722">
    <property type="entry name" value="Rib_uL2_dom2"/>
</dbReference>
<keyword evidence="5 8" id="KW-0251">Elongation factor</keyword>
<dbReference type="Proteomes" id="UP000287352">
    <property type="component" value="Unassembled WGS sequence"/>
</dbReference>
<dbReference type="CDD" id="cd05794">
    <property type="entry name" value="S1_EF-P_repeat_2"/>
    <property type="match status" value="1"/>
</dbReference>
<keyword evidence="4 8" id="KW-0963">Cytoplasm</keyword>
<keyword evidence="6 8" id="KW-0648">Protein biosynthesis</keyword>
<evidence type="ECO:0000256" key="3">
    <source>
        <dbReference type="ARBA" id="ARBA00009479"/>
    </source>
</evidence>
<dbReference type="Gene3D" id="2.30.30.30">
    <property type="match status" value="1"/>
</dbReference>
<dbReference type="PANTHER" id="PTHR30053:SF12">
    <property type="entry name" value="ELONGATION FACTOR P (EF-P) FAMILY PROTEIN"/>
    <property type="match status" value="1"/>
</dbReference>
<dbReference type="PIRSF" id="PIRSF005901">
    <property type="entry name" value="EF-P"/>
    <property type="match status" value="1"/>
</dbReference>
<organism evidence="13 14">
    <name type="scientific">Tengunoibacter tsumagoiensis</name>
    <dbReference type="NCBI Taxonomy" id="2014871"/>
    <lineage>
        <taxon>Bacteria</taxon>
        <taxon>Bacillati</taxon>
        <taxon>Chloroflexota</taxon>
        <taxon>Ktedonobacteria</taxon>
        <taxon>Ktedonobacterales</taxon>
        <taxon>Dictyobacteraceae</taxon>
        <taxon>Tengunoibacter</taxon>
    </lineage>
</organism>
<evidence type="ECO:0000256" key="1">
    <source>
        <dbReference type="ARBA" id="ARBA00004496"/>
    </source>
</evidence>
<dbReference type="HAMAP" id="MF_00141">
    <property type="entry name" value="EF_P"/>
    <property type="match status" value="1"/>
</dbReference>
<feature type="domain" description="Translation elongation factor P/YeiP central" evidence="12">
    <location>
        <begin position="67"/>
        <end position="121"/>
    </location>
</feature>
<sequence>MISTGDLKKGVAIEFEGMPCTILDWQHVKIGRGGAIVRMKLRNLRTGSTIDRTCDAGDKFRRLTLDRATVTYQYQDGDQYHFMDTNTYDDIVLTEQQLGNAKNYLIDNIELDIVSLDGSPLSVDLPEKVVLRITYTEPGYKGDTATGGTKPATTETGLVVQVPLFLSIDDQIRINTTTGAYVERA</sequence>
<dbReference type="AlphaFoldDB" id="A0A401ZY07"/>
<dbReference type="SUPFAM" id="SSF50249">
    <property type="entry name" value="Nucleic acid-binding proteins"/>
    <property type="match status" value="2"/>
</dbReference>
<comment type="subcellular location">
    <subcellularLocation>
        <location evidence="1 8">Cytoplasm</location>
    </subcellularLocation>
</comment>
<evidence type="ECO:0000256" key="6">
    <source>
        <dbReference type="ARBA" id="ARBA00022917"/>
    </source>
</evidence>
<dbReference type="SUPFAM" id="SSF50104">
    <property type="entry name" value="Translation proteins SH3-like domain"/>
    <property type="match status" value="1"/>
</dbReference>
<evidence type="ECO:0000313" key="14">
    <source>
        <dbReference type="Proteomes" id="UP000287352"/>
    </source>
</evidence>
<dbReference type="FunFam" id="2.30.30.30:FF:000003">
    <property type="entry name" value="Elongation factor P"/>
    <property type="match status" value="1"/>
</dbReference>
<feature type="domain" description="Elongation factor P C-terminal" evidence="11">
    <location>
        <begin position="129"/>
        <end position="184"/>
    </location>
</feature>
<dbReference type="Pfam" id="PF01132">
    <property type="entry name" value="EFP"/>
    <property type="match status" value="1"/>
</dbReference>
<comment type="caution">
    <text evidence="13">The sequence shown here is derived from an EMBL/GenBank/DDBJ whole genome shotgun (WGS) entry which is preliminary data.</text>
</comment>
<keyword evidence="14" id="KW-1185">Reference proteome</keyword>
<dbReference type="NCBIfam" id="NF001810">
    <property type="entry name" value="PRK00529.1"/>
    <property type="match status" value="1"/>
</dbReference>
<dbReference type="InterPro" id="IPR012340">
    <property type="entry name" value="NA-bd_OB-fold"/>
</dbReference>
<dbReference type="SMART" id="SM00841">
    <property type="entry name" value="Elong-fact-P_C"/>
    <property type="match status" value="1"/>
</dbReference>
<dbReference type="PANTHER" id="PTHR30053">
    <property type="entry name" value="ELONGATION FACTOR P"/>
    <property type="match status" value="1"/>
</dbReference>
<dbReference type="Gene3D" id="2.40.50.140">
    <property type="entry name" value="Nucleic acid-binding proteins"/>
    <property type="match status" value="2"/>
</dbReference>
<dbReference type="GO" id="GO:0003746">
    <property type="term" value="F:translation elongation factor activity"/>
    <property type="evidence" value="ECO:0007669"/>
    <property type="project" value="UniProtKB-UniRule"/>
</dbReference>
<dbReference type="GO" id="GO:0043043">
    <property type="term" value="P:peptide biosynthetic process"/>
    <property type="evidence" value="ECO:0007669"/>
    <property type="project" value="InterPro"/>
</dbReference>
<dbReference type="OrthoDB" id="9801844at2"/>
<name>A0A401ZY07_9CHLR</name>
<gene>
    <name evidence="13" type="primary">efp_1</name>
    <name evidence="8" type="synonym">efp</name>
    <name evidence="13" type="ORF">KTT_15860</name>
</gene>
<evidence type="ECO:0000256" key="10">
    <source>
        <dbReference type="RuleBase" id="RU004389"/>
    </source>
</evidence>
<dbReference type="InterPro" id="IPR001059">
    <property type="entry name" value="Transl_elong_P/YeiP_cen"/>
</dbReference>
<comment type="pathway">
    <text evidence="2 8">Protein biosynthesis; polypeptide chain elongation.</text>
</comment>
<evidence type="ECO:0000256" key="7">
    <source>
        <dbReference type="ARBA" id="ARBA00025469"/>
    </source>
</evidence>
<comment type="function">
    <text evidence="7 8">Involved in peptide bond synthesis. Stimulates efficient translation and peptide-bond synthesis on native or reconstituted 70S ribosomes in vitro. Probably functions indirectly by altering the affinity of the ribosome for aminoacyl-tRNA, thus increasing their reactivity as acceptors for peptidyl transferase.</text>
</comment>
<dbReference type="FunFam" id="2.40.50.140:FF:000004">
    <property type="entry name" value="Elongation factor P"/>
    <property type="match status" value="1"/>
</dbReference>
<dbReference type="InterPro" id="IPR008991">
    <property type="entry name" value="Translation_prot_SH3-like_sf"/>
</dbReference>
<dbReference type="InterPro" id="IPR020599">
    <property type="entry name" value="Transl_elong_fac_P/YeiP"/>
</dbReference>
<dbReference type="CDD" id="cd04470">
    <property type="entry name" value="S1_EF-P_repeat_1"/>
    <property type="match status" value="1"/>
</dbReference>
<comment type="similarity">
    <text evidence="3 8 10">Belongs to the elongation factor P family.</text>
</comment>